<organism evidence="5 6">
    <name type="scientific">Parascardovia denticolens DSM 10105 = JCM 12538</name>
    <dbReference type="NCBI Taxonomy" id="864564"/>
    <lineage>
        <taxon>Bacteria</taxon>
        <taxon>Bacillati</taxon>
        <taxon>Actinomycetota</taxon>
        <taxon>Actinomycetes</taxon>
        <taxon>Bifidobacteriales</taxon>
        <taxon>Bifidobacteriaceae</taxon>
        <taxon>Parascardovia</taxon>
    </lineage>
</organism>
<comment type="caution">
    <text evidence="5">The sequence shown here is derived from an EMBL/GenBank/DDBJ whole genome shotgun (WGS) entry which is preliminary data.</text>
</comment>
<evidence type="ECO:0000256" key="3">
    <source>
        <dbReference type="SAM" id="MobiDB-lite"/>
    </source>
</evidence>
<protein>
    <submittedName>
        <fullName evidence="5">Tetratricopeptide repeat protein</fullName>
    </submittedName>
</protein>
<dbReference type="InterPro" id="IPR011990">
    <property type="entry name" value="TPR-like_helical_dom_sf"/>
</dbReference>
<evidence type="ECO:0000259" key="4">
    <source>
        <dbReference type="Pfam" id="PF13228"/>
    </source>
</evidence>
<dbReference type="PATRIC" id="fig|864564.6.peg.1265"/>
<accession>E6K0W0</accession>
<feature type="region of interest" description="Disordered" evidence="3">
    <location>
        <begin position="286"/>
        <end position="342"/>
    </location>
</feature>
<dbReference type="InterPro" id="IPR025117">
    <property type="entry name" value="DUF4037"/>
</dbReference>
<dbReference type="InterPro" id="IPR019734">
    <property type="entry name" value="TPR_rpt"/>
</dbReference>
<evidence type="ECO:0000256" key="2">
    <source>
        <dbReference type="ARBA" id="ARBA00022803"/>
    </source>
</evidence>
<evidence type="ECO:0000313" key="6">
    <source>
        <dbReference type="Proteomes" id="UP000004946"/>
    </source>
</evidence>
<keyword evidence="1" id="KW-0677">Repeat</keyword>
<reference evidence="5 6" key="1">
    <citation type="submission" date="2010-12" db="EMBL/GenBank/DDBJ databases">
        <authorList>
            <person name="Muzny D."/>
            <person name="Qin X."/>
            <person name="Buhay C."/>
            <person name="Dugan-Rocha S."/>
            <person name="Ding Y."/>
            <person name="Chen G."/>
            <person name="Hawes A."/>
            <person name="Holder M."/>
            <person name="Jhangiani S."/>
            <person name="Johnson A."/>
            <person name="Khan Z."/>
            <person name="Li Z."/>
            <person name="Liu W."/>
            <person name="Liu X."/>
            <person name="Perez L."/>
            <person name="Shen H."/>
            <person name="Wang Q."/>
            <person name="Watt J."/>
            <person name="Xi L."/>
            <person name="Xin Y."/>
            <person name="Zhou J."/>
            <person name="Deng J."/>
            <person name="Jiang H."/>
            <person name="Liu Y."/>
            <person name="Qu J."/>
            <person name="Song X.-Z."/>
            <person name="Zhang L."/>
            <person name="Villasana D."/>
            <person name="Johnson A."/>
            <person name="Liu J."/>
            <person name="Liyanage D."/>
            <person name="Lorensuhewa L."/>
            <person name="Robinson T."/>
            <person name="Song A."/>
            <person name="Song B.-B."/>
            <person name="Dinh H."/>
            <person name="Thornton R."/>
            <person name="Coyle M."/>
            <person name="Francisco L."/>
            <person name="Jackson L."/>
            <person name="Javaid M."/>
            <person name="Korchina V."/>
            <person name="Kovar C."/>
            <person name="Mata R."/>
            <person name="Mathew T."/>
            <person name="Ngo R."/>
            <person name="Nguyen L."/>
            <person name="Nguyen N."/>
            <person name="Okwuonu G."/>
            <person name="Ongeri F."/>
            <person name="Pham C."/>
            <person name="Simmons D."/>
            <person name="Wilczek-Boney K."/>
            <person name="Hale W."/>
            <person name="Jakkamsetti A."/>
            <person name="Pham P."/>
            <person name="Ruth R."/>
            <person name="San Lucas F."/>
            <person name="Warren J."/>
            <person name="Zhang J."/>
            <person name="Zhao Z."/>
            <person name="Zhou C."/>
            <person name="Zhu D."/>
            <person name="Lee S."/>
            <person name="Bess C."/>
            <person name="Blankenburg K."/>
            <person name="Forbes L."/>
            <person name="Fu Q."/>
            <person name="Gubbala S."/>
            <person name="Hirani K."/>
            <person name="Jayaseelan J.C."/>
            <person name="Lara F."/>
            <person name="Munidasa M."/>
            <person name="Palculict T."/>
            <person name="Patil S."/>
            <person name="Pu L.-L."/>
            <person name="Saada N."/>
            <person name="Tang L."/>
            <person name="Weissenberger G."/>
            <person name="Zhu Y."/>
            <person name="Hemphill L."/>
            <person name="Shang Y."/>
            <person name="Youmans B."/>
            <person name="Ayvaz T."/>
            <person name="Ross M."/>
            <person name="Santibanez J."/>
            <person name="Aqrawi P."/>
            <person name="Gross S."/>
            <person name="Joshi V."/>
            <person name="Fowler G."/>
            <person name="Nazareth L."/>
            <person name="Reid J."/>
            <person name="Worley K."/>
            <person name="Petrosino J."/>
            <person name="Highlander S."/>
            <person name="Gibbs R."/>
        </authorList>
    </citation>
    <scope>NUCLEOTIDE SEQUENCE [LARGE SCALE GENOMIC DNA]</scope>
    <source>
        <strain evidence="5 6">DSM 10105</strain>
    </source>
</reference>
<feature type="compositionally biased region" description="Polar residues" evidence="3">
    <location>
        <begin position="332"/>
        <end position="342"/>
    </location>
</feature>
<proteinExistence type="predicted"/>
<dbReference type="SMART" id="SM00028">
    <property type="entry name" value="TPR"/>
    <property type="match status" value="3"/>
</dbReference>
<dbReference type="SUPFAM" id="SSF48452">
    <property type="entry name" value="TPR-like"/>
    <property type="match status" value="1"/>
</dbReference>
<dbReference type="Pfam" id="PF13424">
    <property type="entry name" value="TPR_12"/>
    <property type="match status" value="1"/>
</dbReference>
<name>E6K0W0_PARDN</name>
<dbReference type="KEGG" id="pdo:PSDT_1152"/>
<keyword evidence="6" id="KW-1185">Reference proteome</keyword>
<keyword evidence="2" id="KW-0802">TPR repeat</keyword>
<dbReference type="eggNOG" id="COG0457">
    <property type="taxonomic scope" value="Bacteria"/>
</dbReference>
<dbReference type="Gene3D" id="1.25.40.10">
    <property type="entry name" value="Tetratricopeptide repeat domain"/>
    <property type="match status" value="2"/>
</dbReference>
<dbReference type="AlphaFoldDB" id="E6K0W0"/>
<dbReference type="Pfam" id="PF13228">
    <property type="entry name" value="DUF4037"/>
    <property type="match status" value="1"/>
</dbReference>
<dbReference type="RefSeq" id="WP_006288861.1">
    <property type="nucleotide sequence ID" value="NZ_AP012333.1"/>
</dbReference>
<gene>
    <name evidence="5" type="ORF">HMPREF0620_0446</name>
</gene>
<feature type="domain" description="DUF4037" evidence="4">
    <location>
        <begin position="474"/>
        <end position="576"/>
    </location>
</feature>
<dbReference type="Proteomes" id="UP000004946">
    <property type="component" value="Chromosome"/>
</dbReference>
<evidence type="ECO:0000256" key="1">
    <source>
        <dbReference type="ARBA" id="ARBA00022737"/>
    </source>
</evidence>
<evidence type="ECO:0000313" key="5">
    <source>
        <dbReference type="EMBL" id="EFT83441.1"/>
    </source>
</evidence>
<dbReference type="PANTHER" id="PTHR45641">
    <property type="entry name" value="TETRATRICOPEPTIDE REPEAT PROTEIN (AFU_ORTHOLOGUE AFUA_6G03870)"/>
    <property type="match status" value="1"/>
</dbReference>
<dbReference type="HOGENOM" id="CLU_010138_1_0_11"/>
<dbReference type="PANTHER" id="PTHR45641:SF19">
    <property type="entry name" value="NEPHROCYSTIN-3"/>
    <property type="match status" value="1"/>
</dbReference>
<dbReference type="EMBL" id="AEON01000001">
    <property type="protein sequence ID" value="EFT83441.1"/>
    <property type="molecule type" value="Genomic_DNA"/>
</dbReference>
<sequence length="660" mass="72434">MTDITDDDSPINTETFLTDLDAIYSRHTGASEAEPYMLDALETAAEAGDDAAQLTIVNELMGFYRSQGRHEDNTRLAQASLELALRMGLEGSEEWMTVLINAATAMRAAGYYDQALALYQQALRASQDLPNASPRDKAALHNNLSMLYSETGDLKTALSELKTALDLMTQASTDPENDIDLATTHTNIALLLLQTPAEEDPAALPQALEEAKKALDIYHHDPSLDLTNSAHYASALAGYAQALLLNGRPTEAVSYYDQALASISETYGTDTDYYRTTAANAQVARQAAAGGKASGTKDKASGRTMNGTRNESADESAAASPAKTRMDPPSASPATTSDTPQTRIKGLALARKYWEAYGKPLIAEKYPAYTGRIAAGLVGHGSECYGFDDRFSQDHDFGPRFCLWLTEEDYQSIGDALQADYDSLPSEFLGYHMKAKTVRSQGERKRAGVFSIDSFFESLTGLAAPPSEDELILWLNLREDTLAAATNGRVFADPLGAFSSRRQAFKDMPDDIRFCLISRRLGMISQAGQYNFPRMLARKDRSAATLCLAEFADAVSSLVFLINNPLIVGYAPYYKWRFAALRQLSARPATRLSQVCPLVEEILANGPQAETTELIDQVCHLIVAELKNQSLTTSPEEFLEWQRPFIERHISPRHSFLRSI</sequence>